<dbReference type="PANTHER" id="PTHR11091">
    <property type="entry name" value="OXIDOREDUCTASE-RELATED"/>
    <property type="match status" value="1"/>
</dbReference>
<keyword evidence="2" id="KW-0560">Oxidoreductase</keyword>
<dbReference type="OrthoDB" id="9769447at2"/>
<dbReference type="STRING" id="1631871.FOL01_0562"/>
<dbReference type="InterPro" id="IPR043144">
    <property type="entry name" value="Mal/L-sulf/L-lact_DH-like_ah"/>
</dbReference>
<dbReference type="InterPro" id="IPR043143">
    <property type="entry name" value="Mal/L-sulf/L-lact_DH-like_NADP"/>
</dbReference>
<sequence>MSNLRLDAKQATQFVEQIFNGYGFSKRNSSLIAASLIDADLRGITSHGIQRLSMYDRKIQAKYIMPDAIWRIINQTETSLLVDANQTMGQLVSIFTMNEIIEKAQSHGIAVGVVKNSNHFGAAGYYARMAAKKGLIGIAATNSNPLLVPPNAREPFLGSNPLAFAFPTKKDPFVFDAATSTVSLGKIEVLLKNNQKIPGEWAVDGNYQQQKDPQTILDDLSRDNRIGGILPLGGLREDNSNYKGLGNAMIIECLTAILAQGSISADLGNKNHDLSHFFLALDPCLFGSLDETENNLSQMLTRMRHMSHLSEEPITLPGDKEIHAYEENQVKGIAIDQRTFDELNVIANRLDVPNLRNFDAVKG</sequence>
<name>A0A1L6RA43_9LACO</name>
<dbReference type="AlphaFoldDB" id="A0A1L6RA43"/>
<dbReference type="InterPro" id="IPR036111">
    <property type="entry name" value="Mal/L-sulfo/L-lacto_DH-like_sf"/>
</dbReference>
<evidence type="ECO:0000256" key="2">
    <source>
        <dbReference type="ARBA" id="ARBA00023002"/>
    </source>
</evidence>
<accession>A0A1L6RA43</accession>
<evidence type="ECO:0000256" key="1">
    <source>
        <dbReference type="ARBA" id="ARBA00006056"/>
    </source>
</evidence>
<dbReference type="SUPFAM" id="SSF89733">
    <property type="entry name" value="L-sulfolactate dehydrogenase-like"/>
    <property type="match status" value="1"/>
</dbReference>
<dbReference type="Pfam" id="PF02615">
    <property type="entry name" value="Ldh_2"/>
    <property type="match status" value="1"/>
</dbReference>
<evidence type="ECO:0000313" key="4">
    <source>
        <dbReference type="Proteomes" id="UP000185473"/>
    </source>
</evidence>
<comment type="similarity">
    <text evidence="1">Belongs to the LDH2/MDH2 oxidoreductase family.</text>
</comment>
<dbReference type="Gene3D" id="1.10.1530.10">
    <property type="match status" value="1"/>
</dbReference>
<evidence type="ECO:0000313" key="3">
    <source>
        <dbReference type="EMBL" id="APS41421.1"/>
    </source>
</evidence>
<keyword evidence="4" id="KW-1185">Reference proteome</keyword>
<protein>
    <submittedName>
        <fullName evidence="3">(R)-2-hydroxyacid dehydrogenase</fullName>
    </submittedName>
</protein>
<organism evidence="3 4">
    <name type="scientific">Weissella jogaejeotgali</name>
    <dbReference type="NCBI Taxonomy" id="1631871"/>
    <lineage>
        <taxon>Bacteria</taxon>
        <taxon>Bacillati</taxon>
        <taxon>Bacillota</taxon>
        <taxon>Bacilli</taxon>
        <taxon>Lactobacillales</taxon>
        <taxon>Lactobacillaceae</taxon>
        <taxon>Weissella</taxon>
    </lineage>
</organism>
<dbReference type="Proteomes" id="UP000185473">
    <property type="component" value="Chromosome"/>
</dbReference>
<reference evidence="3 4" key="1">
    <citation type="submission" date="2016-02" db="EMBL/GenBank/DDBJ databases">
        <title>Complete Genome Sequence of Weissella jogaejeotgali FOL01.</title>
        <authorList>
            <person name="Lee J.-H."/>
            <person name="Ku H.-J."/>
        </authorList>
    </citation>
    <scope>NUCLEOTIDE SEQUENCE [LARGE SCALE GENOMIC DNA]</scope>
    <source>
        <strain evidence="3 4">FOL01</strain>
    </source>
</reference>
<dbReference type="GO" id="GO:0016491">
    <property type="term" value="F:oxidoreductase activity"/>
    <property type="evidence" value="ECO:0007669"/>
    <property type="project" value="UniProtKB-KW"/>
</dbReference>
<dbReference type="KEGG" id="wjo:FOL01_0562"/>
<dbReference type="PANTHER" id="PTHR11091:SF0">
    <property type="entry name" value="MALATE DEHYDROGENASE"/>
    <property type="match status" value="1"/>
</dbReference>
<dbReference type="Gene3D" id="3.30.1370.60">
    <property type="entry name" value="Hypothetical oxidoreductase yiak, domain 2"/>
    <property type="match status" value="1"/>
</dbReference>
<dbReference type="EMBL" id="CP014332">
    <property type="protein sequence ID" value="APS41421.1"/>
    <property type="molecule type" value="Genomic_DNA"/>
</dbReference>
<gene>
    <name evidence="3" type="ORF">FOL01_0562</name>
</gene>
<proteinExistence type="inferred from homology"/>
<dbReference type="InterPro" id="IPR003767">
    <property type="entry name" value="Malate/L-lactate_DH-like"/>
</dbReference>